<feature type="coiled-coil region" evidence="1">
    <location>
        <begin position="16"/>
        <end position="67"/>
    </location>
</feature>
<name>A0A5B2TII8_9PROT</name>
<accession>A0A5B2TII8</accession>
<organism evidence="2 3">
    <name type="scientific">Teichococcus oryzae</name>
    <dbReference type="NCBI Taxonomy" id="1608942"/>
    <lineage>
        <taxon>Bacteria</taxon>
        <taxon>Pseudomonadati</taxon>
        <taxon>Pseudomonadota</taxon>
        <taxon>Alphaproteobacteria</taxon>
        <taxon>Acetobacterales</taxon>
        <taxon>Roseomonadaceae</taxon>
        <taxon>Roseomonas</taxon>
    </lineage>
</organism>
<dbReference type="Proteomes" id="UP000322110">
    <property type="component" value="Unassembled WGS sequence"/>
</dbReference>
<dbReference type="RefSeq" id="WP_149812104.1">
    <property type="nucleotide sequence ID" value="NZ_VUKA01000003.1"/>
</dbReference>
<evidence type="ECO:0000313" key="3">
    <source>
        <dbReference type="Proteomes" id="UP000322110"/>
    </source>
</evidence>
<reference evidence="2 3" key="1">
    <citation type="journal article" date="2015" name="Int. J. Syst. Evol. Microbiol.">
        <title>Roseomonas oryzae sp. nov., isolated from paddy rhizosphere soil.</title>
        <authorList>
            <person name="Ramaprasad E.V."/>
            <person name="Sasikala Ch."/>
            <person name="Ramana Ch.V."/>
        </authorList>
    </citation>
    <scope>NUCLEOTIDE SEQUENCE [LARGE SCALE GENOMIC DNA]</scope>
    <source>
        <strain evidence="2 3">KCTC 42542</strain>
    </source>
</reference>
<comment type="caution">
    <text evidence="2">The sequence shown here is derived from an EMBL/GenBank/DDBJ whole genome shotgun (WGS) entry which is preliminary data.</text>
</comment>
<keyword evidence="1" id="KW-0175">Coiled coil</keyword>
<evidence type="ECO:0000313" key="2">
    <source>
        <dbReference type="EMBL" id="KAA2213600.1"/>
    </source>
</evidence>
<proteinExistence type="predicted"/>
<sequence>MQVSTSLEAGVLLDELTEIQRELGKLKGKLKQQHRERLRGSIVEDDVEAVTRALDHLSSAIERLSRRRETFIGEMEARGSEAAGNR</sequence>
<evidence type="ECO:0000256" key="1">
    <source>
        <dbReference type="SAM" id="Coils"/>
    </source>
</evidence>
<dbReference type="EMBL" id="VUKA01000003">
    <property type="protein sequence ID" value="KAA2213600.1"/>
    <property type="molecule type" value="Genomic_DNA"/>
</dbReference>
<dbReference type="AlphaFoldDB" id="A0A5B2TII8"/>
<keyword evidence="3" id="KW-1185">Reference proteome</keyword>
<gene>
    <name evidence="2" type="ORF">F0Q34_10250</name>
</gene>
<protein>
    <submittedName>
        <fullName evidence="2">Uncharacterized protein</fullName>
    </submittedName>
</protein>